<proteinExistence type="predicted"/>
<feature type="non-terminal residue" evidence="2">
    <location>
        <position position="289"/>
    </location>
</feature>
<feature type="coiled-coil region" evidence="1">
    <location>
        <begin position="80"/>
        <end position="142"/>
    </location>
</feature>
<evidence type="ECO:0000313" key="3">
    <source>
        <dbReference type="Proteomes" id="UP001497623"/>
    </source>
</evidence>
<feature type="non-terminal residue" evidence="2">
    <location>
        <position position="1"/>
    </location>
</feature>
<name>A0AAV2SJA4_MEGNR</name>
<protein>
    <submittedName>
        <fullName evidence="2">Uncharacterized protein</fullName>
    </submittedName>
</protein>
<keyword evidence="1" id="KW-0175">Coiled coil</keyword>
<evidence type="ECO:0000256" key="1">
    <source>
        <dbReference type="SAM" id="Coils"/>
    </source>
</evidence>
<reference evidence="2 3" key="1">
    <citation type="submission" date="2024-05" db="EMBL/GenBank/DDBJ databases">
        <authorList>
            <person name="Wallberg A."/>
        </authorList>
    </citation>
    <scope>NUCLEOTIDE SEQUENCE [LARGE SCALE GENOMIC DNA]</scope>
</reference>
<dbReference type="AlphaFoldDB" id="A0AAV2SJA4"/>
<keyword evidence="3" id="KW-1185">Reference proteome</keyword>
<organism evidence="2 3">
    <name type="scientific">Meganyctiphanes norvegica</name>
    <name type="common">Northern krill</name>
    <name type="synonym">Thysanopoda norvegica</name>
    <dbReference type="NCBI Taxonomy" id="48144"/>
    <lineage>
        <taxon>Eukaryota</taxon>
        <taxon>Metazoa</taxon>
        <taxon>Ecdysozoa</taxon>
        <taxon>Arthropoda</taxon>
        <taxon>Crustacea</taxon>
        <taxon>Multicrustacea</taxon>
        <taxon>Malacostraca</taxon>
        <taxon>Eumalacostraca</taxon>
        <taxon>Eucarida</taxon>
        <taxon>Euphausiacea</taxon>
        <taxon>Euphausiidae</taxon>
        <taxon>Meganyctiphanes</taxon>
    </lineage>
</organism>
<evidence type="ECO:0000313" key="2">
    <source>
        <dbReference type="EMBL" id="CAL4198727.1"/>
    </source>
</evidence>
<sequence length="289" mass="34871">ENLETGKWTEDVFLKRDKKSVKENGEELERRWTENESRNVNDMISKMQEVQDILLIKKVKRKIGGEDNKEIECNWMTDEIRREISKKRDIRKKLRRCENETEKERLTSIEDNQKIKIQLMVKEAKEVEEKKIEKEIRNSDNKGKMIWNLINKIRGKRIIPEEDEIFKNGLKMEAEEARKCFFGDWRGILAVRENKAHEIWDEEIKKEMIESRDNIDTRMWIEEHLDMASRIEYRIRSMDTPRLERRTLEKIIEKLKDKKAPGPDKIVGEVYKDIIQRKKCRDVLLKCLN</sequence>
<accession>A0AAV2SJA4</accession>
<gene>
    <name evidence="2" type="ORF">MNOR_LOCUS37388</name>
</gene>
<dbReference type="EMBL" id="CAXKWB010074845">
    <property type="protein sequence ID" value="CAL4198727.1"/>
    <property type="molecule type" value="Genomic_DNA"/>
</dbReference>
<dbReference type="Proteomes" id="UP001497623">
    <property type="component" value="Unassembled WGS sequence"/>
</dbReference>
<comment type="caution">
    <text evidence="2">The sequence shown here is derived from an EMBL/GenBank/DDBJ whole genome shotgun (WGS) entry which is preliminary data.</text>
</comment>